<comment type="caution">
    <text evidence="2">The sequence shown here is derived from an EMBL/GenBank/DDBJ whole genome shotgun (WGS) entry which is preliminary data.</text>
</comment>
<evidence type="ECO:0000313" key="3">
    <source>
        <dbReference type="Proteomes" id="UP000499080"/>
    </source>
</evidence>
<accession>A0A4Y2B263</accession>
<keyword evidence="1" id="KW-1133">Transmembrane helix</keyword>
<feature type="transmembrane region" description="Helical" evidence="1">
    <location>
        <begin position="6"/>
        <end position="26"/>
    </location>
</feature>
<dbReference type="EMBL" id="BGPR01000041">
    <property type="protein sequence ID" value="GBL85154.1"/>
    <property type="molecule type" value="Genomic_DNA"/>
</dbReference>
<keyword evidence="1" id="KW-0812">Transmembrane</keyword>
<protein>
    <submittedName>
        <fullName evidence="2">Uncharacterized protein</fullName>
    </submittedName>
</protein>
<gene>
    <name evidence="2" type="ORF">AVEN_221362_1</name>
</gene>
<organism evidence="2 3">
    <name type="scientific">Araneus ventricosus</name>
    <name type="common">Orbweaver spider</name>
    <name type="synonym">Epeira ventricosa</name>
    <dbReference type="NCBI Taxonomy" id="182803"/>
    <lineage>
        <taxon>Eukaryota</taxon>
        <taxon>Metazoa</taxon>
        <taxon>Ecdysozoa</taxon>
        <taxon>Arthropoda</taxon>
        <taxon>Chelicerata</taxon>
        <taxon>Arachnida</taxon>
        <taxon>Araneae</taxon>
        <taxon>Araneomorphae</taxon>
        <taxon>Entelegynae</taxon>
        <taxon>Araneoidea</taxon>
        <taxon>Araneidae</taxon>
        <taxon>Araneus</taxon>
    </lineage>
</organism>
<sequence length="119" mass="13724">MQIHPQPITLILYCAYSFSAFFNFLSERLAKVQGERAPPTHVSRFVAFPHLWPGCPDGAVDIQAGWIIRSNFQRIFRTDDQFWRGAVKYGRGCPALRGTFIAVQVNDFWNTRRENLSTM</sequence>
<evidence type="ECO:0000256" key="1">
    <source>
        <dbReference type="SAM" id="Phobius"/>
    </source>
</evidence>
<evidence type="ECO:0000313" key="2">
    <source>
        <dbReference type="EMBL" id="GBL85154.1"/>
    </source>
</evidence>
<dbReference type="Proteomes" id="UP000499080">
    <property type="component" value="Unassembled WGS sequence"/>
</dbReference>
<keyword evidence="3" id="KW-1185">Reference proteome</keyword>
<reference evidence="2 3" key="1">
    <citation type="journal article" date="2019" name="Sci. Rep.">
        <title>Orb-weaving spider Araneus ventricosus genome elucidates the spidroin gene catalogue.</title>
        <authorList>
            <person name="Kono N."/>
            <person name="Nakamura H."/>
            <person name="Ohtoshi R."/>
            <person name="Moran D.A.P."/>
            <person name="Shinohara A."/>
            <person name="Yoshida Y."/>
            <person name="Fujiwara M."/>
            <person name="Mori M."/>
            <person name="Tomita M."/>
            <person name="Arakawa K."/>
        </authorList>
    </citation>
    <scope>NUCLEOTIDE SEQUENCE [LARGE SCALE GENOMIC DNA]</scope>
</reference>
<name>A0A4Y2B263_ARAVE</name>
<proteinExistence type="predicted"/>
<keyword evidence="1" id="KW-0472">Membrane</keyword>
<dbReference type="AlphaFoldDB" id="A0A4Y2B263"/>